<evidence type="ECO:0000313" key="7">
    <source>
        <dbReference type="Proteomes" id="UP000182977"/>
    </source>
</evidence>
<dbReference type="PIRSF" id="PIRSF006181">
    <property type="entry name" value="EbsC_YbaK"/>
    <property type="match status" value="1"/>
</dbReference>
<dbReference type="GO" id="GO:0016829">
    <property type="term" value="F:lyase activity"/>
    <property type="evidence" value="ECO:0007669"/>
    <property type="project" value="UniProtKB-KW"/>
</dbReference>
<comment type="similarity">
    <text evidence="1 4">Belongs to the prolyl-tRNA editing family. YbaK/EbsC subfamily.</text>
</comment>
<evidence type="ECO:0000313" key="6">
    <source>
        <dbReference type="EMBL" id="SDU75782.1"/>
    </source>
</evidence>
<evidence type="ECO:0000259" key="5">
    <source>
        <dbReference type="Pfam" id="PF04073"/>
    </source>
</evidence>
<dbReference type="Pfam" id="PF04073">
    <property type="entry name" value="tRNA_edit"/>
    <property type="match status" value="1"/>
</dbReference>
<protein>
    <recommendedName>
        <fullName evidence="4">Cys-tRNA(Pro)/Cys-tRNA(Cys) deacylase</fullName>
        <ecNumber evidence="4">4.2.-.-</ecNumber>
    </recommendedName>
</protein>
<dbReference type="NCBIfam" id="TIGR00011">
    <property type="entry name" value="YbaK_EbsC"/>
    <property type="match status" value="1"/>
</dbReference>
<evidence type="ECO:0000256" key="4">
    <source>
        <dbReference type="PIRNR" id="PIRNR006181"/>
    </source>
</evidence>
<dbReference type="OrthoDB" id="9809296at2"/>
<accession>A0A1H2L4R2</accession>
<dbReference type="InterPro" id="IPR004369">
    <property type="entry name" value="Prolyl-tRNA_editing_YbaK/EbsC"/>
</dbReference>
<evidence type="ECO:0000256" key="2">
    <source>
        <dbReference type="ARBA" id="ARBA00022917"/>
    </source>
</evidence>
<dbReference type="SUPFAM" id="SSF55826">
    <property type="entry name" value="YbaK/ProRS associated domain"/>
    <property type="match status" value="1"/>
</dbReference>
<keyword evidence="2 4" id="KW-0648">Protein biosynthesis</keyword>
<feature type="domain" description="YbaK/aminoacyl-tRNA synthetase-associated" evidence="5">
    <location>
        <begin position="41"/>
        <end position="153"/>
    </location>
</feature>
<name>A0A1H2L4R2_9ACTN</name>
<sequence>MGTTTRQRTGTPATLVLERAGVPFTVHPYHHDSSAPSFGLEAARALGVVPTRVFKTLLAEIDDELVVAVVPVSGSLDLKSLARAASGKRAVMAATSQAERATGYVVGGISPFGQRRRLPTIVDESAYGYPTVFVSAGRRGLDVEITPADLVRLTGAKTATIGRTS</sequence>
<dbReference type="RefSeq" id="WP_046767687.1">
    <property type="nucleotide sequence ID" value="NZ_KQ061222.1"/>
</dbReference>
<keyword evidence="3 4" id="KW-0456">Lyase</keyword>
<dbReference type="STRING" id="419479.SAMN04488563_5037"/>
<reference evidence="7" key="1">
    <citation type="submission" date="2016-10" db="EMBL/GenBank/DDBJ databases">
        <authorList>
            <person name="Varghese N."/>
            <person name="Submissions S."/>
        </authorList>
    </citation>
    <scope>NUCLEOTIDE SEQUENCE [LARGE SCALE GENOMIC DNA]</scope>
    <source>
        <strain evidence="7">DSM 45079</strain>
    </source>
</reference>
<evidence type="ECO:0000256" key="1">
    <source>
        <dbReference type="ARBA" id="ARBA00009798"/>
    </source>
</evidence>
<evidence type="ECO:0000256" key="3">
    <source>
        <dbReference type="ARBA" id="ARBA00023239"/>
    </source>
</evidence>
<proteinExistence type="inferred from homology"/>
<dbReference type="PANTHER" id="PTHR30411:SF0">
    <property type="entry name" value="CYS-TRNA(PRO)_CYS-TRNA(CYS) DEACYLASE YBAK"/>
    <property type="match status" value="1"/>
</dbReference>
<dbReference type="GO" id="GO:0002161">
    <property type="term" value="F:aminoacyl-tRNA deacylase activity"/>
    <property type="evidence" value="ECO:0007669"/>
    <property type="project" value="InterPro"/>
</dbReference>
<dbReference type="CDD" id="cd00002">
    <property type="entry name" value="YbaK_deacylase"/>
    <property type="match status" value="1"/>
</dbReference>
<dbReference type="GO" id="GO:0006412">
    <property type="term" value="P:translation"/>
    <property type="evidence" value="ECO:0007669"/>
    <property type="project" value="UniProtKB-KW"/>
</dbReference>
<dbReference type="AlphaFoldDB" id="A0A1H2L4R2"/>
<organism evidence="6 7">
    <name type="scientific">Jiangella alkaliphila</name>
    <dbReference type="NCBI Taxonomy" id="419479"/>
    <lineage>
        <taxon>Bacteria</taxon>
        <taxon>Bacillati</taxon>
        <taxon>Actinomycetota</taxon>
        <taxon>Actinomycetes</taxon>
        <taxon>Jiangellales</taxon>
        <taxon>Jiangellaceae</taxon>
        <taxon>Jiangella</taxon>
    </lineage>
</organism>
<dbReference type="InterPro" id="IPR036754">
    <property type="entry name" value="YbaK/aa-tRNA-synt-asso_dom_sf"/>
</dbReference>
<dbReference type="PANTHER" id="PTHR30411">
    <property type="entry name" value="CYTOPLASMIC PROTEIN"/>
    <property type="match status" value="1"/>
</dbReference>
<gene>
    <name evidence="6" type="ORF">SAMN04488563_5037</name>
</gene>
<dbReference type="EMBL" id="LT629791">
    <property type="protein sequence ID" value="SDU75782.1"/>
    <property type="molecule type" value="Genomic_DNA"/>
</dbReference>
<dbReference type="EC" id="4.2.-.-" evidence="4"/>
<dbReference type="InterPro" id="IPR007214">
    <property type="entry name" value="YbaK/aa-tRNA-synth-assoc-dom"/>
</dbReference>
<keyword evidence="7" id="KW-1185">Reference proteome</keyword>
<dbReference type="Gene3D" id="3.90.960.10">
    <property type="entry name" value="YbaK/aminoacyl-tRNA synthetase-associated domain"/>
    <property type="match status" value="1"/>
</dbReference>
<dbReference type="Proteomes" id="UP000182977">
    <property type="component" value="Chromosome I"/>
</dbReference>